<protein>
    <recommendedName>
        <fullName evidence="1">AB hydrolase-1 domain-containing protein</fullName>
    </recommendedName>
</protein>
<dbReference type="SUPFAM" id="SSF53474">
    <property type="entry name" value="alpha/beta-Hydrolases"/>
    <property type="match status" value="1"/>
</dbReference>
<evidence type="ECO:0000259" key="1">
    <source>
        <dbReference type="Pfam" id="PF12697"/>
    </source>
</evidence>
<sequence length="416" mass="47311">MSSFNIREHVVRCQHSRERPAGVERGRENELWMHVKQYIPKSNTSPKTSDVTIIGAQANGFPKECYEPFWEDVCARLRVKGKGVRGIWVADMASQGRSGIINEGVVGPDQSWWDHGRDLLFLINQFQDEIPHPIIGVGHSVGASHLAHLSLMHPRLLHSLVLIDPIMQPDVRIHTTFARLSTNRRDIWPSRAVAAEKFRASKFYQQWDPRVLEKWIEFGLRDLPTEQYPELPPGANKNDPPVTLSTTVMQEVYLYLRPYYRDPRLLQDDEALPEDLDPPFDMPEGRQLYHKLPELKPSVLFVFGSKSEASPLDLRQDKMKRTGSGYGGSGGAENGRVKEVVLDCGHLVGMEKPVESAEATAGFMAEELGRWEAREKEREEALARLGRKERVGINALWREKLGVEEPKTKERKGTNL</sequence>
<comment type="caution">
    <text evidence="2">The sequence shown here is derived from an EMBL/GenBank/DDBJ whole genome shotgun (WGS) entry which is preliminary data.</text>
</comment>
<name>A0AAJ0DNP8_9PEZI</name>
<dbReference type="InterPro" id="IPR000073">
    <property type="entry name" value="AB_hydrolase_1"/>
</dbReference>
<dbReference type="Proteomes" id="UP001271007">
    <property type="component" value="Unassembled WGS sequence"/>
</dbReference>
<keyword evidence="3" id="KW-1185">Reference proteome</keyword>
<organism evidence="2 3">
    <name type="scientific">Extremus antarcticus</name>
    <dbReference type="NCBI Taxonomy" id="702011"/>
    <lineage>
        <taxon>Eukaryota</taxon>
        <taxon>Fungi</taxon>
        <taxon>Dikarya</taxon>
        <taxon>Ascomycota</taxon>
        <taxon>Pezizomycotina</taxon>
        <taxon>Dothideomycetes</taxon>
        <taxon>Dothideomycetidae</taxon>
        <taxon>Mycosphaerellales</taxon>
        <taxon>Extremaceae</taxon>
        <taxon>Extremus</taxon>
    </lineage>
</organism>
<proteinExistence type="predicted"/>
<dbReference type="EMBL" id="JAWDJX010000016">
    <property type="protein sequence ID" value="KAK3053336.1"/>
    <property type="molecule type" value="Genomic_DNA"/>
</dbReference>
<dbReference type="InterPro" id="IPR029058">
    <property type="entry name" value="AB_hydrolase_fold"/>
</dbReference>
<evidence type="ECO:0000313" key="2">
    <source>
        <dbReference type="EMBL" id="KAK3053336.1"/>
    </source>
</evidence>
<dbReference type="Pfam" id="PF12697">
    <property type="entry name" value="Abhydrolase_6"/>
    <property type="match status" value="1"/>
</dbReference>
<reference evidence="2" key="1">
    <citation type="submission" date="2023-04" db="EMBL/GenBank/DDBJ databases">
        <title>Black Yeasts Isolated from many extreme environments.</title>
        <authorList>
            <person name="Coleine C."/>
            <person name="Stajich J.E."/>
            <person name="Selbmann L."/>
        </authorList>
    </citation>
    <scope>NUCLEOTIDE SEQUENCE</scope>
    <source>
        <strain evidence="2">CCFEE 5312</strain>
    </source>
</reference>
<feature type="domain" description="AB hydrolase-1" evidence="1">
    <location>
        <begin position="61"/>
        <end position="358"/>
    </location>
</feature>
<accession>A0AAJ0DNP8</accession>
<dbReference type="AlphaFoldDB" id="A0AAJ0DNP8"/>
<gene>
    <name evidence="2" type="ORF">LTR09_005505</name>
</gene>
<evidence type="ECO:0000313" key="3">
    <source>
        <dbReference type="Proteomes" id="UP001271007"/>
    </source>
</evidence>
<dbReference type="Gene3D" id="3.40.50.1820">
    <property type="entry name" value="alpha/beta hydrolase"/>
    <property type="match status" value="1"/>
</dbReference>